<gene>
    <name evidence="1" type="ORF">E2650_05195</name>
</gene>
<name>A0AAW6QUE9_9GAMM</name>
<comment type="caution">
    <text evidence="1">The sequence shown here is derived from an EMBL/GenBank/DDBJ whole genome shotgun (WGS) entry which is preliminary data.</text>
</comment>
<accession>A0AAW6QUE9</accession>
<organism evidence="1">
    <name type="scientific">Shewanella xiamenensis</name>
    <dbReference type="NCBI Taxonomy" id="332186"/>
    <lineage>
        <taxon>Bacteria</taxon>
        <taxon>Pseudomonadati</taxon>
        <taxon>Pseudomonadota</taxon>
        <taxon>Gammaproteobacteria</taxon>
        <taxon>Alteromonadales</taxon>
        <taxon>Shewanellaceae</taxon>
        <taxon>Shewanella</taxon>
    </lineage>
</organism>
<evidence type="ECO:0000313" key="1">
    <source>
        <dbReference type="EMBL" id="MDG5899306.1"/>
    </source>
</evidence>
<dbReference type="AlphaFoldDB" id="A0AAW6QUE9"/>
<reference evidence="1" key="1">
    <citation type="journal article" date="2019" name="Int J Environ Res Public Health">
        <title>Characterization of Chromosome-Mediated BlaOXA-894 in Shewanella xiamenensis Isolated from Pig Wastewater.</title>
        <authorList>
            <person name="Zou H."/>
            <person name="Zhou Z."/>
            <person name="Xia H."/>
            <person name="Zhao Q."/>
            <person name="Li X."/>
        </authorList>
    </citation>
    <scope>NUCLEOTIDE SEQUENCE</scope>
    <source>
        <strain evidence="1">2015oxa</strain>
    </source>
</reference>
<dbReference type="EMBL" id="SUNE01000002">
    <property type="protein sequence ID" value="MDG5899306.1"/>
    <property type="molecule type" value="Genomic_DNA"/>
</dbReference>
<dbReference type="RefSeq" id="WP_279254766.1">
    <property type="nucleotide sequence ID" value="NZ_SUNE01000002.1"/>
</dbReference>
<reference evidence="1" key="2">
    <citation type="submission" date="2019-04" db="EMBL/GenBank/DDBJ databases">
        <authorList>
            <person name="Zou H."/>
        </authorList>
    </citation>
    <scope>NUCLEOTIDE SEQUENCE</scope>
    <source>
        <strain evidence="1">2015oxa</strain>
    </source>
</reference>
<proteinExistence type="predicted"/>
<protein>
    <submittedName>
        <fullName evidence="1">Uncharacterized protein</fullName>
    </submittedName>
</protein>
<sequence length="74" mass="8701">MALRYQLPDAVTLYYSQVLVVGGYRMNMAPLSAVATIFHNDYGHRDDESLHEARYEISRVWPSVQRLNFMHDRK</sequence>
<dbReference type="Proteomes" id="UP001152518">
    <property type="component" value="Unassembled WGS sequence"/>
</dbReference>